<feature type="domain" description="Zn(2)-C6 fungal-type" evidence="8">
    <location>
        <begin position="28"/>
        <end position="59"/>
    </location>
</feature>
<dbReference type="Pfam" id="PF04082">
    <property type="entry name" value="Fungal_trans"/>
    <property type="match status" value="1"/>
</dbReference>
<dbReference type="PANTHER" id="PTHR31944:SF131">
    <property type="entry name" value="HEME-RESPONSIVE ZINC FINGER TRANSCRIPTION FACTOR HAP1"/>
    <property type="match status" value="1"/>
</dbReference>
<dbReference type="PROSITE" id="PS50048">
    <property type="entry name" value="ZN2_CY6_FUNGAL_2"/>
    <property type="match status" value="1"/>
</dbReference>
<dbReference type="Pfam" id="PF00172">
    <property type="entry name" value="Zn_clus"/>
    <property type="match status" value="1"/>
</dbReference>
<comment type="caution">
    <text evidence="9">The sequence shown here is derived from an EMBL/GenBank/DDBJ whole genome shotgun (WGS) entry which is preliminary data.</text>
</comment>
<dbReference type="SMART" id="SM00066">
    <property type="entry name" value="GAL4"/>
    <property type="match status" value="1"/>
</dbReference>
<dbReference type="InterPro" id="IPR001138">
    <property type="entry name" value="Zn2Cys6_DnaBD"/>
</dbReference>
<evidence type="ECO:0000256" key="3">
    <source>
        <dbReference type="ARBA" id="ARBA00023015"/>
    </source>
</evidence>
<protein>
    <recommendedName>
        <fullName evidence="8">Zn(2)-C6 fungal-type domain-containing protein</fullName>
    </recommendedName>
</protein>
<dbReference type="AlphaFoldDB" id="A0AAN6NEQ5"/>
<proteinExistence type="predicted"/>
<keyword evidence="5" id="KW-0804">Transcription</keyword>
<dbReference type="GO" id="GO:0005634">
    <property type="term" value="C:nucleus"/>
    <property type="evidence" value="ECO:0007669"/>
    <property type="project" value="TreeGrafter"/>
</dbReference>
<name>A0AAN6NEQ5_9PEZI</name>
<dbReference type="GO" id="GO:0000978">
    <property type="term" value="F:RNA polymerase II cis-regulatory region sequence-specific DNA binding"/>
    <property type="evidence" value="ECO:0007669"/>
    <property type="project" value="TreeGrafter"/>
</dbReference>
<accession>A0AAN6NEQ5</accession>
<keyword evidence="1" id="KW-0479">Metal-binding</keyword>
<dbReference type="SMART" id="SM00906">
    <property type="entry name" value="Fungal_trans"/>
    <property type="match status" value="1"/>
</dbReference>
<dbReference type="InterPro" id="IPR007219">
    <property type="entry name" value="XnlR_reg_dom"/>
</dbReference>
<dbReference type="GO" id="GO:0008270">
    <property type="term" value="F:zinc ion binding"/>
    <property type="evidence" value="ECO:0007669"/>
    <property type="project" value="InterPro"/>
</dbReference>
<dbReference type="CDD" id="cd00067">
    <property type="entry name" value="GAL4"/>
    <property type="match status" value="1"/>
</dbReference>
<evidence type="ECO:0000256" key="2">
    <source>
        <dbReference type="ARBA" id="ARBA00022833"/>
    </source>
</evidence>
<dbReference type="Gene3D" id="4.10.240.10">
    <property type="entry name" value="Zn(2)-C6 fungal-type DNA-binding domain"/>
    <property type="match status" value="1"/>
</dbReference>
<dbReference type="InterPro" id="IPR051430">
    <property type="entry name" value="Fungal_TF_Env_Response"/>
</dbReference>
<dbReference type="PROSITE" id="PS00463">
    <property type="entry name" value="ZN2_CY6_FUNGAL_1"/>
    <property type="match status" value="1"/>
</dbReference>
<sequence>MQSQGSLSPARAVKQPPRPNRRSRIPLSCDPCRTRKLKCNRENPCQNCTARGELAACKFRGPKNGPMPPVAHREANGDGIRQRIDHLENLVKKLITERQQVAPPSNNLVYTPESSEPRPSDAQDVVGAGKTVMDGIHSVYVGGDDWHAVLQEINELKRTWSQEQDDQSDYGFRPTLSHTVDGSSLLFNQVKPIERIEILSTLPPKPEVDRLISVFFDRQAFPIAVPPILHEPTFMREYNEHWRDASRTNMIWLGLLFSILGITMLAYHQYGEPPQYEGISESLFQLYRMRTAQCLLSGDIAKCLPYTVETLRFNATAELNRKDDNHRGLWIMTGVVVRAAINMGYHRDPSQSPGISVLQAEYRRRVWLSVISMDDMASVIGGFPRMMSAIYSDTMEPRNLHDWDLSEDMAVLPPSRPLTEPTPATYLIVKGRLLRALGRVADFNSTPSVGPYETVLEIDRAVRDAYDNFPPHMKVAPVGNGNFSNLSLLGMYHRGMCALHRRFLAKGRVDGRFKLSRDRCITSALALLTFQQALEPSFYRLSQVRQMLTLAATVLFLELELRRQTSDTEASPESSLLLQALEKSCARWADAIGACDGARKAHQFLVGMLSSFHAEAGGAGAGSSATVSPKTPFGLSGTNPLVEAPNEGFSFEKDLSNIDFDWVCLSLRLLFRVLSTDKQRLHGIPSLQTLTTKPVRYIEHLGLLRLYGQLRNTLHRS</sequence>
<keyword evidence="4" id="KW-0238">DNA-binding</keyword>
<evidence type="ECO:0000259" key="8">
    <source>
        <dbReference type="PROSITE" id="PS50048"/>
    </source>
</evidence>
<dbReference type="GO" id="GO:0006351">
    <property type="term" value="P:DNA-templated transcription"/>
    <property type="evidence" value="ECO:0007669"/>
    <property type="project" value="InterPro"/>
</dbReference>
<evidence type="ECO:0000256" key="4">
    <source>
        <dbReference type="ARBA" id="ARBA00023125"/>
    </source>
</evidence>
<gene>
    <name evidence="9" type="ORF">QBC46DRAFT_279656</name>
</gene>
<reference evidence="10" key="1">
    <citation type="journal article" date="2023" name="Mol. Phylogenet. Evol.">
        <title>Genome-scale phylogeny and comparative genomics of the fungal order Sordariales.</title>
        <authorList>
            <person name="Hensen N."/>
            <person name="Bonometti L."/>
            <person name="Westerberg I."/>
            <person name="Brannstrom I.O."/>
            <person name="Guillou S."/>
            <person name="Cros-Aarteil S."/>
            <person name="Calhoun S."/>
            <person name="Haridas S."/>
            <person name="Kuo A."/>
            <person name="Mondo S."/>
            <person name="Pangilinan J."/>
            <person name="Riley R."/>
            <person name="LaButti K."/>
            <person name="Andreopoulos B."/>
            <person name="Lipzen A."/>
            <person name="Chen C."/>
            <person name="Yan M."/>
            <person name="Daum C."/>
            <person name="Ng V."/>
            <person name="Clum A."/>
            <person name="Steindorff A."/>
            <person name="Ohm R.A."/>
            <person name="Martin F."/>
            <person name="Silar P."/>
            <person name="Natvig D.O."/>
            <person name="Lalanne C."/>
            <person name="Gautier V."/>
            <person name="Ament-Velasquez S.L."/>
            <person name="Kruys A."/>
            <person name="Hutchinson M.I."/>
            <person name="Powell A.J."/>
            <person name="Barry K."/>
            <person name="Miller A.N."/>
            <person name="Grigoriev I.V."/>
            <person name="Debuchy R."/>
            <person name="Gladieux P."/>
            <person name="Hiltunen Thoren M."/>
            <person name="Johannesson H."/>
        </authorList>
    </citation>
    <scope>NUCLEOTIDE SEQUENCE [LARGE SCALE GENOMIC DNA]</scope>
    <source>
        <strain evidence="10">CBS 340.73</strain>
    </source>
</reference>
<feature type="compositionally biased region" description="Polar residues" evidence="7">
    <location>
        <begin position="102"/>
        <end position="114"/>
    </location>
</feature>
<evidence type="ECO:0000256" key="5">
    <source>
        <dbReference type="ARBA" id="ARBA00023163"/>
    </source>
</evidence>
<keyword evidence="2" id="KW-0862">Zinc</keyword>
<evidence type="ECO:0000256" key="7">
    <source>
        <dbReference type="SAM" id="MobiDB-lite"/>
    </source>
</evidence>
<feature type="region of interest" description="Disordered" evidence="7">
    <location>
        <begin position="1"/>
        <end position="27"/>
    </location>
</feature>
<dbReference type="PANTHER" id="PTHR31944">
    <property type="entry name" value="HEME-RESPONSIVE ZINC FINGER TRANSCRIPTION FACTOR HAP1"/>
    <property type="match status" value="1"/>
</dbReference>
<evidence type="ECO:0000256" key="1">
    <source>
        <dbReference type="ARBA" id="ARBA00022723"/>
    </source>
</evidence>
<dbReference type="SUPFAM" id="SSF57701">
    <property type="entry name" value="Zn2/Cys6 DNA-binding domain"/>
    <property type="match status" value="1"/>
</dbReference>
<keyword evidence="6" id="KW-0539">Nucleus</keyword>
<organism evidence="9 10">
    <name type="scientific">Diplogelasinospora grovesii</name>
    <dbReference type="NCBI Taxonomy" id="303347"/>
    <lineage>
        <taxon>Eukaryota</taxon>
        <taxon>Fungi</taxon>
        <taxon>Dikarya</taxon>
        <taxon>Ascomycota</taxon>
        <taxon>Pezizomycotina</taxon>
        <taxon>Sordariomycetes</taxon>
        <taxon>Sordariomycetidae</taxon>
        <taxon>Sordariales</taxon>
        <taxon>Diplogelasinosporaceae</taxon>
        <taxon>Diplogelasinospora</taxon>
    </lineage>
</organism>
<keyword evidence="10" id="KW-1185">Reference proteome</keyword>
<dbReference type="Proteomes" id="UP001303473">
    <property type="component" value="Unassembled WGS sequence"/>
</dbReference>
<evidence type="ECO:0000313" key="10">
    <source>
        <dbReference type="Proteomes" id="UP001303473"/>
    </source>
</evidence>
<dbReference type="GO" id="GO:0001228">
    <property type="term" value="F:DNA-binding transcription activator activity, RNA polymerase II-specific"/>
    <property type="evidence" value="ECO:0007669"/>
    <property type="project" value="TreeGrafter"/>
</dbReference>
<feature type="region of interest" description="Disordered" evidence="7">
    <location>
        <begin position="102"/>
        <end position="123"/>
    </location>
</feature>
<dbReference type="CDD" id="cd12148">
    <property type="entry name" value="fungal_TF_MHR"/>
    <property type="match status" value="1"/>
</dbReference>
<evidence type="ECO:0000256" key="6">
    <source>
        <dbReference type="ARBA" id="ARBA00023242"/>
    </source>
</evidence>
<evidence type="ECO:0000313" key="9">
    <source>
        <dbReference type="EMBL" id="KAK3944452.1"/>
    </source>
</evidence>
<dbReference type="EMBL" id="MU853759">
    <property type="protein sequence ID" value="KAK3944452.1"/>
    <property type="molecule type" value="Genomic_DNA"/>
</dbReference>
<dbReference type="InterPro" id="IPR036864">
    <property type="entry name" value="Zn2-C6_fun-type_DNA-bd_sf"/>
</dbReference>
<keyword evidence="3" id="KW-0805">Transcription regulation</keyword>